<organism evidence="1 2">
    <name type="scientific">Cucurbita argyrosperma subsp. sororia</name>
    <dbReference type="NCBI Taxonomy" id="37648"/>
    <lineage>
        <taxon>Eukaryota</taxon>
        <taxon>Viridiplantae</taxon>
        <taxon>Streptophyta</taxon>
        <taxon>Embryophyta</taxon>
        <taxon>Tracheophyta</taxon>
        <taxon>Spermatophyta</taxon>
        <taxon>Magnoliopsida</taxon>
        <taxon>eudicotyledons</taxon>
        <taxon>Gunneridae</taxon>
        <taxon>Pentapetalae</taxon>
        <taxon>rosids</taxon>
        <taxon>fabids</taxon>
        <taxon>Cucurbitales</taxon>
        <taxon>Cucurbitaceae</taxon>
        <taxon>Cucurbiteae</taxon>
        <taxon>Cucurbita</taxon>
    </lineage>
</organism>
<evidence type="ECO:0000313" key="2">
    <source>
        <dbReference type="Proteomes" id="UP000685013"/>
    </source>
</evidence>
<keyword evidence="2" id="KW-1185">Reference proteome</keyword>
<comment type="caution">
    <text evidence="1">The sequence shown here is derived from an EMBL/GenBank/DDBJ whole genome shotgun (WGS) entry which is preliminary data.</text>
</comment>
<gene>
    <name evidence="1" type="ORF">SDJN03_01317</name>
</gene>
<dbReference type="AlphaFoldDB" id="A0AAV6P5R4"/>
<proteinExistence type="predicted"/>
<dbReference type="Proteomes" id="UP000685013">
    <property type="component" value="Chromosome 1"/>
</dbReference>
<dbReference type="EMBL" id="JAGKQH010000001">
    <property type="protein sequence ID" value="KAG6607975.1"/>
    <property type="molecule type" value="Genomic_DNA"/>
</dbReference>
<accession>A0AAV6P5R4</accession>
<name>A0AAV6P5R4_9ROSI</name>
<evidence type="ECO:0000313" key="1">
    <source>
        <dbReference type="EMBL" id="KAG6607975.1"/>
    </source>
</evidence>
<sequence length="84" mass="9392">MIVFHLKCGILMTFQARSLEENERKQGDRGKAAANLLPFVRLFVRSLTQTAAIDLHRLGRPGVGCCADARVYKDLSCLLSWRAS</sequence>
<feature type="non-terminal residue" evidence="1">
    <location>
        <position position="1"/>
    </location>
</feature>
<reference evidence="1 2" key="1">
    <citation type="journal article" date="2021" name="Hortic Res">
        <title>The domestication of Cucurbita argyrosperma as revealed by the genome of its wild relative.</title>
        <authorList>
            <person name="Barrera-Redondo J."/>
            <person name="Sanchez-de la Vega G."/>
            <person name="Aguirre-Liguori J.A."/>
            <person name="Castellanos-Morales G."/>
            <person name="Gutierrez-Guerrero Y.T."/>
            <person name="Aguirre-Dugua X."/>
            <person name="Aguirre-Planter E."/>
            <person name="Tenaillon M.I."/>
            <person name="Lira-Saade R."/>
            <person name="Eguiarte L.E."/>
        </authorList>
    </citation>
    <scope>NUCLEOTIDE SEQUENCE [LARGE SCALE GENOMIC DNA]</scope>
    <source>
        <strain evidence="1">JBR-2021</strain>
    </source>
</reference>
<protein>
    <submittedName>
        <fullName evidence="1">Uncharacterized protein</fullName>
    </submittedName>
</protein>